<comment type="caution">
    <text evidence="9">The sequence shown here is derived from an EMBL/GenBank/DDBJ whole genome shotgun (WGS) entry which is preliminary data.</text>
</comment>
<evidence type="ECO:0000259" key="8">
    <source>
        <dbReference type="PROSITE" id="PS50059"/>
    </source>
</evidence>
<dbReference type="EC" id="5.2.1.8" evidence="6"/>
<gene>
    <name evidence="9" type="ORF">UY74_C0057G0003</name>
</gene>
<dbReference type="InterPro" id="IPR046357">
    <property type="entry name" value="PPIase_dom_sf"/>
</dbReference>
<feature type="domain" description="PPIase FKBP-type" evidence="8">
    <location>
        <begin position="85"/>
        <end position="138"/>
    </location>
</feature>
<sequence length="159" mass="17258">MYAINRFSPEKIWECLKVCAMVCSMNTKSIVVGIIILLIVIFGGYYVFVNYSATEAQPQDQTAETADTVQVQDITIGDGAEATPGSVVSILYVGMLEDGTVFDSSEAHDNEPLIFVLGNPELIPGFQIGINGMREGGKNVDRRENLLSPLMQHLGLASN</sequence>
<organism evidence="9 10">
    <name type="scientific">Candidatus Kaiserbacteria bacterium GW2011_GWC2_52_8b</name>
    <dbReference type="NCBI Taxonomy" id="1618676"/>
    <lineage>
        <taxon>Bacteria</taxon>
        <taxon>Candidatus Kaiseribacteriota</taxon>
    </lineage>
</organism>
<dbReference type="PANTHER" id="PTHR43811:SF19">
    <property type="entry name" value="39 KDA FK506-BINDING NUCLEAR PROTEIN"/>
    <property type="match status" value="1"/>
</dbReference>
<dbReference type="Pfam" id="PF00254">
    <property type="entry name" value="FKBP_C"/>
    <property type="match status" value="1"/>
</dbReference>
<evidence type="ECO:0000313" key="10">
    <source>
        <dbReference type="Proteomes" id="UP000034445"/>
    </source>
</evidence>
<name>A0A0G1XFD9_9BACT</name>
<keyword evidence="7" id="KW-0812">Transmembrane</keyword>
<evidence type="ECO:0000256" key="6">
    <source>
        <dbReference type="RuleBase" id="RU003915"/>
    </source>
</evidence>
<evidence type="ECO:0000256" key="1">
    <source>
        <dbReference type="ARBA" id="ARBA00000971"/>
    </source>
</evidence>
<comment type="similarity">
    <text evidence="2 6">Belongs to the FKBP-type PPIase family.</text>
</comment>
<evidence type="ECO:0000313" key="9">
    <source>
        <dbReference type="EMBL" id="KKW29998.1"/>
    </source>
</evidence>
<accession>A0A0G1XFD9</accession>
<evidence type="ECO:0000256" key="7">
    <source>
        <dbReference type="SAM" id="Phobius"/>
    </source>
</evidence>
<dbReference type="PROSITE" id="PS50059">
    <property type="entry name" value="FKBP_PPIASE"/>
    <property type="match status" value="1"/>
</dbReference>
<protein>
    <recommendedName>
        <fullName evidence="6">Peptidyl-prolyl cis-trans isomerase</fullName>
        <ecNumber evidence="6">5.2.1.8</ecNumber>
    </recommendedName>
</protein>
<dbReference type="PANTHER" id="PTHR43811">
    <property type="entry name" value="FKBP-TYPE PEPTIDYL-PROLYL CIS-TRANS ISOMERASE FKPA"/>
    <property type="match status" value="1"/>
</dbReference>
<comment type="catalytic activity">
    <reaction evidence="1 5 6">
        <text>[protein]-peptidylproline (omega=180) = [protein]-peptidylproline (omega=0)</text>
        <dbReference type="Rhea" id="RHEA:16237"/>
        <dbReference type="Rhea" id="RHEA-COMP:10747"/>
        <dbReference type="Rhea" id="RHEA-COMP:10748"/>
        <dbReference type="ChEBI" id="CHEBI:83833"/>
        <dbReference type="ChEBI" id="CHEBI:83834"/>
        <dbReference type="EC" id="5.2.1.8"/>
    </reaction>
</comment>
<feature type="transmembrane region" description="Helical" evidence="7">
    <location>
        <begin position="30"/>
        <end position="48"/>
    </location>
</feature>
<keyword evidence="4 5" id="KW-0413">Isomerase</keyword>
<dbReference type="EMBL" id="LCRF01000057">
    <property type="protein sequence ID" value="KKW29998.1"/>
    <property type="molecule type" value="Genomic_DNA"/>
</dbReference>
<evidence type="ECO:0000256" key="2">
    <source>
        <dbReference type="ARBA" id="ARBA00006577"/>
    </source>
</evidence>
<keyword evidence="3 5" id="KW-0697">Rotamase</keyword>
<dbReference type="AlphaFoldDB" id="A0A0G1XFD9"/>
<dbReference type="Proteomes" id="UP000034445">
    <property type="component" value="Unassembled WGS sequence"/>
</dbReference>
<keyword evidence="7" id="KW-0472">Membrane</keyword>
<dbReference type="Gene3D" id="3.10.50.40">
    <property type="match status" value="1"/>
</dbReference>
<proteinExistence type="inferred from homology"/>
<evidence type="ECO:0000256" key="3">
    <source>
        <dbReference type="ARBA" id="ARBA00023110"/>
    </source>
</evidence>
<keyword evidence="7" id="KW-1133">Transmembrane helix</keyword>
<evidence type="ECO:0000256" key="5">
    <source>
        <dbReference type="PROSITE-ProRule" id="PRU00277"/>
    </source>
</evidence>
<dbReference type="GO" id="GO:0003755">
    <property type="term" value="F:peptidyl-prolyl cis-trans isomerase activity"/>
    <property type="evidence" value="ECO:0007669"/>
    <property type="project" value="UniProtKB-UniRule"/>
</dbReference>
<reference evidence="9 10" key="1">
    <citation type="journal article" date="2015" name="Nature">
        <title>rRNA introns, odd ribosomes, and small enigmatic genomes across a large radiation of phyla.</title>
        <authorList>
            <person name="Brown C.T."/>
            <person name="Hug L.A."/>
            <person name="Thomas B.C."/>
            <person name="Sharon I."/>
            <person name="Castelle C.J."/>
            <person name="Singh A."/>
            <person name="Wilkins M.J."/>
            <person name="Williams K.H."/>
            <person name="Banfield J.F."/>
        </authorList>
    </citation>
    <scope>NUCLEOTIDE SEQUENCE [LARGE SCALE GENOMIC DNA]</scope>
</reference>
<dbReference type="SUPFAM" id="SSF54534">
    <property type="entry name" value="FKBP-like"/>
    <property type="match status" value="1"/>
</dbReference>
<evidence type="ECO:0000256" key="4">
    <source>
        <dbReference type="ARBA" id="ARBA00023235"/>
    </source>
</evidence>
<dbReference type="InterPro" id="IPR001179">
    <property type="entry name" value="PPIase_FKBP_dom"/>
</dbReference>